<reference evidence="2 3" key="1">
    <citation type="submission" date="2017-05" db="EMBL/GenBank/DDBJ databases">
        <title>Streptomyces alboflavus Genome sequencing and assembly.</title>
        <authorList>
            <person name="Wang Y."/>
            <person name="Du B."/>
            <person name="Ding Y."/>
            <person name="Liu H."/>
            <person name="Hou Q."/>
            <person name="Liu K."/>
            <person name="Wang C."/>
            <person name="Yao L."/>
        </authorList>
    </citation>
    <scope>NUCLEOTIDE SEQUENCE [LARGE SCALE GENOMIC DNA]</scope>
    <source>
        <strain evidence="2 3">MDJK44</strain>
    </source>
</reference>
<name>A0A1Z1WNL6_9ACTN</name>
<keyword evidence="3" id="KW-1185">Reference proteome</keyword>
<dbReference type="AlphaFoldDB" id="A0A1Z1WNL6"/>
<proteinExistence type="predicted"/>
<evidence type="ECO:0000313" key="3">
    <source>
        <dbReference type="Proteomes" id="UP000195880"/>
    </source>
</evidence>
<gene>
    <name evidence="2" type="ORF">SMD44_07456</name>
</gene>
<feature type="region of interest" description="Disordered" evidence="1">
    <location>
        <begin position="23"/>
        <end position="101"/>
    </location>
</feature>
<dbReference type="RefSeq" id="WP_237307604.1">
    <property type="nucleotide sequence ID" value="NZ_CP021748.1"/>
</dbReference>
<dbReference type="Proteomes" id="UP000195880">
    <property type="component" value="Chromosome"/>
</dbReference>
<dbReference type="EMBL" id="CP021748">
    <property type="protein sequence ID" value="ARX87970.1"/>
    <property type="molecule type" value="Genomic_DNA"/>
</dbReference>
<protein>
    <submittedName>
        <fullName evidence="2">Oxidase</fullName>
    </submittedName>
</protein>
<evidence type="ECO:0000313" key="2">
    <source>
        <dbReference type="EMBL" id="ARX87970.1"/>
    </source>
</evidence>
<evidence type="ECO:0000256" key="1">
    <source>
        <dbReference type="SAM" id="MobiDB-lite"/>
    </source>
</evidence>
<feature type="compositionally biased region" description="Gly residues" evidence="1">
    <location>
        <begin position="64"/>
        <end position="85"/>
    </location>
</feature>
<feature type="compositionally biased region" description="Basic and acidic residues" evidence="1">
    <location>
        <begin position="23"/>
        <end position="48"/>
    </location>
</feature>
<sequence>MNKFIAVDEMNAKYLQMRDRLKAEARAEAQAREAGAREAGVREADRAPEPAGGDGPAAVPAAGGTNGHGPGKGNGSASGNGGGAKRSGKGARAGNLSGSTT</sequence>
<dbReference type="KEGG" id="salf:SMD44_07456"/>
<accession>A0A1Z1WNL6</accession>
<organism evidence="2 3">
    <name type="scientific">Streptomyces alboflavus</name>
    <dbReference type="NCBI Taxonomy" id="67267"/>
    <lineage>
        <taxon>Bacteria</taxon>
        <taxon>Bacillati</taxon>
        <taxon>Actinomycetota</taxon>
        <taxon>Actinomycetes</taxon>
        <taxon>Kitasatosporales</taxon>
        <taxon>Streptomycetaceae</taxon>
        <taxon>Streptomyces</taxon>
    </lineage>
</organism>